<name>A0ABT7CHG7_9BACT</name>
<gene>
    <name evidence="1" type="ORF">QNI19_05755</name>
</gene>
<sequence>MKSVFWKIVRPKTRISVKPDGKDSPIPKKERSDFTGLVYFPVDSMYRVQAKLVKDTLQKTFEMKTSTTRSPLYRVYGKPGVW</sequence>
<dbReference type="Proteomes" id="UP001228581">
    <property type="component" value="Unassembled WGS sequence"/>
</dbReference>
<proteinExistence type="predicted"/>
<organism evidence="1 2">
    <name type="scientific">Xanthocytophaga flava</name>
    <dbReference type="NCBI Taxonomy" id="3048013"/>
    <lineage>
        <taxon>Bacteria</taxon>
        <taxon>Pseudomonadati</taxon>
        <taxon>Bacteroidota</taxon>
        <taxon>Cytophagia</taxon>
        <taxon>Cytophagales</taxon>
        <taxon>Rhodocytophagaceae</taxon>
        <taxon>Xanthocytophaga</taxon>
    </lineage>
</organism>
<dbReference type="RefSeq" id="WP_313993246.1">
    <property type="nucleotide sequence ID" value="NZ_JASJOT010000002.1"/>
</dbReference>
<protein>
    <submittedName>
        <fullName evidence="1">DUF1684 domain-containing protein</fullName>
    </submittedName>
</protein>
<keyword evidence="2" id="KW-1185">Reference proteome</keyword>
<accession>A0ABT7CHG7</accession>
<dbReference type="EMBL" id="JASJOT010000002">
    <property type="protein sequence ID" value="MDJ1492425.1"/>
    <property type="molecule type" value="Genomic_DNA"/>
</dbReference>
<reference evidence="1 2" key="1">
    <citation type="submission" date="2023-05" db="EMBL/GenBank/DDBJ databases">
        <authorList>
            <person name="Zhang X."/>
        </authorList>
    </citation>
    <scope>NUCLEOTIDE SEQUENCE [LARGE SCALE GENOMIC DNA]</scope>
    <source>
        <strain evidence="1 2">DM2B3-1</strain>
    </source>
</reference>
<dbReference type="InterPro" id="IPR012467">
    <property type="entry name" value="DUF1684"/>
</dbReference>
<evidence type="ECO:0000313" key="1">
    <source>
        <dbReference type="EMBL" id="MDJ1492425.1"/>
    </source>
</evidence>
<dbReference type="Pfam" id="PF07920">
    <property type="entry name" value="DUF1684"/>
    <property type="match status" value="1"/>
</dbReference>
<comment type="caution">
    <text evidence="1">The sequence shown here is derived from an EMBL/GenBank/DDBJ whole genome shotgun (WGS) entry which is preliminary data.</text>
</comment>
<evidence type="ECO:0000313" key="2">
    <source>
        <dbReference type="Proteomes" id="UP001228581"/>
    </source>
</evidence>